<evidence type="ECO:0000256" key="2">
    <source>
        <dbReference type="ARBA" id="ARBA00009045"/>
    </source>
</evidence>
<comment type="similarity">
    <text evidence="2">Belongs to the peptidase S54 family.</text>
</comment>
<feature type="transmembrane region" description="Helical" evidence="7">
    <location>
        <begin position="6"/>
        <end position="27"/>
    </location>
</feature>
<protein>
    <recommendedName>
        <fullName evidence="8">Peptidase S54 rhomboid domain-containing protein</fullName>
    </recommendedName>
</protein>
<proteinExistence type="inferred from homology"/>
<evidence type="ECO:0000256" key="1">
    <source>
        <dbReference type="ARBA" id="ARBA00004141"/>
    </source>
</evidence>
<feature type="transmembrane region" description="Helical" evidence="7">
    <location>
        <begin position="413"/>
        <end position="434"/>
    </location>
</feature>
<dbReference type="GO" id="GO:0004252">
    <property type="term" value="F:serine-type endopeptidase activity"/>
    <property type="evidence" value="ECO:0007669"/>
    <property type="project" value="InterPro"/>
</dbReference>
<dbReference type="Gene3D" id="1.20.1540.10">
    <property type="entry name" value="Rhomboid-like"/>
    <property type="match status" value="1"/>
</dbReference>
<name>B1X1Q1_CROS5</name>
<dbReference type="OrthoDB" id="9813074at2"/>
<feature type="domain" description="Peptidase S54 rhomboid" evidence="8">
    <location>
        <begin position="372"/>
        <end position="511"/>
    </location>
</feature>
<dbReference type="InterPro" id="IPR022764">
    <property type="entry name" value="Peptidase_S54_rhomboid_dom"/>
</dbReference>
<evidence type="ECO:0000313" key="10">
    <source>
        <dbReference type="Proteomes" id="UP000001203"/>
    </source>
</evidence>
<evidence type="ECO:0000256" key="4">
    <source>
        <dbReference type="ARBA" id="ARBA00022801"/>
    </source>
</evidence>
<dbReference type="InterPro" id="IPR050925">
    <property type="entry name" value="Rhomboid_protease_S54"/>
</dbReference>
<dbReference type="HOGENOM" id="CLU_515532_0_0_3"/>
<gene>
    <name evidence="9" type="ordered locus">cce_3733</name>
</gene>
<dbReference type="KEGG" id="cyt:cce_3733"/>
<dbReference type="SUPFAM" id="SSF144091">
    <property type="entry name" value="Rhomboid-like"/>
    <property type="match status" value="1"/>
</dbReference>
<feature type="transmembrane region" description="Helical" evidence="7">
    <location>
        <begin position="382"/>
        <end position="401"/>
    </location>
</feature>
<keyword evidence="10" id="KW-1185">Reference proteome</keyword>
<dbReference type="PANTHER" id="PTHR43731">
    <property type="entry name" value="RHOMBOID PROTEASE"/>
    <property type="match status" value="1"/>
</dbReference>
<evidence type="ECO:0000256" key="7">
    <source>
        <dbReference type="SAM" id="Phobius"/>
    </source>
</evidence>
<dbReference type="EMBL" id="CP000806">
    <property type="protein sequence ID" value="ACB53081.1"/>
    <property type="molecule type" value="Genomic_DNA"/>
</dbReference>
<evidence type="ECO:0000259" key="8">
    <source>
        <dbReference type="Pfam" id="PF01694"/>
    </source>
</evidence>
<feature type="transmembrane region" description="Helical" evidence="7">
    <location>
        <begin position="331"/>
        <end position="351"/>
    </location>
</feature>
<feature type="transmembrane region" description="Helical" evidence="7">
    <location>
        <begin position="57"/>
        <end position="75"/>
    </location>
</feature>
<dbReference type="PANTHER" id="PTHR43731:SF14">
    <property type="entry name" value="PRESENILIN-ASSOCIATED RHOMBOID-LIKE PROTEIN, MITOCHONDRIAL"/>
    <property type="match status" value="1"/>
</dbReference>
<dbReference type="eggNOG" id="COG0705">
    <property type="taxonomic scope" value="Bacteria"/>
</dbReference>
<feature type="transmembrane region" description="Helical" evidence="7">
    <location>
        <begin position="476"/>
        <end position="493"/>
    </location>
</feature>
<feature type="transmembrane region" description="Helical" evidence="7">
    <location>
        <begin position="499"/>
        <end position="519"/>
    </location>
</feature>
<feature type="transmembrane region" description="Helical" evidence="7">
    <location>
        <begin position="440"/>
        <end position="464"/>
    </location>
</feature>
<dbReference type="GO" id="GO:0016020">
    <property type="term" value="C:membrane"/>
    <property type="evidence" value="ECO:0007669"/>
    <property type="project" value="UniProtKB-SubCell"/>
</dbReference>
<evidence type="ECO:0000256" key="6">
    <source>
        <dbReference type="ARBA" id="ARBA00023136"/>
    </source>
</evidence>
<reference evidence="9 10" key="1">
    <citation type="journal article" date="2008" name="Proc. Natl. Acad. Sci. U.S.A.">
        <title>The genome of Cyanothece 51142, a unicellular diazotrophic cyanobacterium important in the marine nitrogen cycle.</title>
        <authorList>
            <person name="Welsh E.A."/>
            <person name="Liberton M."/>
            <person name="Stoeckel J."/>
            <person name="Loh T."/>
            <person name="Elvitigala T."/>
            <person name="Wang C."/>
            <person name="Wollam A."/>
            <person name="Fulton R.S."/>
            <person name="Clifton S.W."/>
            <person name="Jacobs J.M."/>
            <person name="Aurora R."/>
            <person name="Ghosh B.K."/>
            <person name="Sherman L.A."/>
            <person name="Smith R.D."/>
            <person name="Wilson R.K."/>
            <person name="Pakrasi H.B."/>
        </authorList>
    </citation>
    <scope>NUCLEOTIDE SEQUENCE [LARGE SCALE GENOMIC DNA]</scope>
    <source>
        <strain evidence="10">ATCC 51142 / BH68</strain>
    </source>
</reference>
<dbReference type="STRING" id="43989.cce_3733"/>
<keyword evidence="6 7" id="KW-0472">Membrane</keyword>
<dbReference type="AlphaFoldDB" id="B1X1Q1"/>
<accession>B1X1Q1</accession>
<keyword evidence="4" id="KW-0378">Hydrolase</keyword>
<dbReference type="Proteomes" id="UP000001203">
    <property type="component" value="Chromosome circular"/>
</dbReference>
<evidence type="ECO:0000256" key="5">
    <source>
        <dbReference type="ARBA" id="ARBA00022989"/>
    </source>
</evidence>
<comment type="subcellular location">
    <subcellularLocation>
        <location evidence="1">Membrane</location>
        <topology evidence="1">Multi-pass membrane protein</topology>
    </subcellularLocation>
</comment>
<keyword evidence="3 7" id="KW-0812">Transmembrane</keyword>
<evidence type="ECO:0000313" key="9">
    <source>
        <dbReference type="EMBL" id="ACB53081.1"/>
    </source>
</evidence>
<evidence type="ECO:0000256" key="3">
    <source>
        <dbReference type="ARBA" id="ARBA00022692"/>
    </source>
</evidence>
<dbReference type="InterPro" id="IPR035952">
    <property type="entry name" value="Rhomboid-like_sf"/>
</dbReference>
<keyword evidence="5 7" id="KW-1133">Transmembrane helix</keyword>
<dbReference type="RefSeq" id="WP_009545110.1">
    <property type="nucleotide sequence ID" value="NC_010546.1"/>
</dbReference>
<dbReference type="Pfam" id="PF01694">
    <property type="entry name" value="Rhomboid"/>
    <property type="match status" value="1"/>
</dbReference>
<organism evidence="9 10">
    <name type="scientific">Crocosphaera subtropica (strain ATCC 51142 / BH68)</name>
    <name type="common">Cyanothece sp. (strain ATCC 51142)</name>
    <dbReference type="NCBI Taxonomy" id="43989"/>
    <lineage>
        <taxon>Bacteria</taxon>
        <taxon>Bacillati</taxon>
        <taxon>Cyanobacteriota</taxon>
        <taxon>Cyanophyceae</taxon>
        <taxon>Oscillatoriophycideae</taxon>
        <taxon>Chroococcales</taxon>
        <taxon>Aphanothecaceae</taxon>
        <taxon>Crocosphaera</taxon>
        <taxon>Crocosphaera subtropica</taxon>
    </lineage>
</organism>
<sequence length="525" mass="61090">MIDINVLIVIIVFFSCLVTIIGVTQGIIPKNDGWITISVLIILVTVLFLVINLSLTAWIGGILSMVFLIIPQWGFRRINHLLEIKNYQKSRQLLSRLMVLHFTQYWRNYYQLLLALELADKGNGKKAIDVLHRSNNHLPIFHYYYQLFTYEILGDWQSCLQWFDEQVDKKILWKDPLLLTYYIRSLGETGGLNQLFEEILTVQSVLLKLKKNSYISRIKLYVFAFSGQISGIQKLFQCELSFYPKYLQAFWLITAKTVIDQNNDNYKILLRKDLYNHHILKSSIEWRRKQRSIPIFDKIKNNSYRILYKINLKEKELNSNSKIFRVKNHQITLCLIILNSLVFLAEIGFGGTENFKTLEQLGALVPMFVWKGEFWRLITANFLHYGWGHFLTNMLGLYIIGNLVESLSNKSKYIIVYFFSGVGSMFAFSYIALYANKVDYILVGASASIMGLLGSLTAIFLRKWLQNKSSINRKRLLIMVTVITFQLMSDLLIPQVSMLSHLFGLLIGFTLENLGNFLIHRKTYP</sequence>